<reference evidence="2 3" key="1">
    <citation type="submission" date="2016-10" db="EMBL/GenBank/DDBJ databases">
        <authorList>
            <person name="de Groot N.N."/>
        </authorList>
    </citation>
    <scope>NUCLEOTIDE SEQUENCE [LARGE SCALE GENOMIC DNA]</scope>
    <source>
        <strain evidence="2 3">743A</strain>
    </source>
</reference>
<keyword evidence="1" id="KW-0812">Transmembrane</keyword>
<keyword evidence="1" id="KW-0472">Membrane</keyword>
<name>A0A1I6HXF2_9FIRM</name>
<evidence type="ECO:0000256" key="1">
    <source>
        <dbReference type="SAM" id="Phobius"/>
    </source>
</evidence>
<gene>
    <name evidence="2" type="ORF">SAMN05661086_00378</name>
</gene>
<keyword evidence="1" id="KW-1133">Transmembrane helix</keyword>
<evidence type="ECO:0000313" key="3">
    <source>
        <dbReference type="Proteomes" id="UP000199659"/>
    </source>
</evidence>
<dbReference type="AlphaFoldDB" id="A0A1I6HXF2"/>
<feature type="transmembrane region" description="Helical" evidence="1">
    <location>
        <begin position="20"/>
        <end position="39"/>
    </location>
</feature>
<keyword evidence="3" id="KW-1185">Reference proteome</keyword>
<organism evidence="2 3">
    <name type="scientific">Anaeromicropila populeti</name>
    <dbReference type="NCBI Taxonomy" id="37658"/>
    <lineage>
        <taxon>Bacteria</taxon>
        <taxon>Bacillati</taxon>
        <taxon>Bacillota</taxon>
        <taxon>Clostridia</taxon>
        <taxon>Lachnospirales</taxon>
        <taxon>Lachnospiraceae</taxon>
        <taxon>Anaeromicropila</taxon>
    </lineage>
</organism>
<proteinExistence type="predicted"/>
<sequence>MMMAFIQGKPKEAVHYNIGVVILLPFLFVLLVWVLYGYIKTGKKKISFAQNIIIWIMVFYLIVYTIIRNIIGI</sequence>
<accession>A0A1I6HXF2</accession>
<evidence type="ECO:0000313" key="2">
    <source>
        <dbReference type="EMBL" id="SFR59133.1"/>
    </source>
</evidence>
<dbReference type="Proteomes" id="UP000199659">
    <property type="component" value="Unassembled WGS sequence"/>
</dbReference>
<protein>
    <submittedName>
        <fullName evidence="2">Uncharacterized protein</fullName>
    </submittedName>
</protein>
<feature type="transmembrane region" description="Helical" evidence="1">
    <location>
        <begin position="51"/>
        <end position="71"/>
    </location>
</feature>
<dbReference type="EMBL" id="FOYZ01000001">
    <property type="protein sequence ID" value="SFR59133.1"/>
    <property type="molecule type" value="Genomic_DNA"/>
</dbReference>